<dbReference type="Proteomes" id="UP000887574">
    <property type="component" value="Unplaced"/>
</dbReference>
<evidence type="ECO:0000256" key="4">
    <source>
        <dbReference type="ARBA" id="ARBA00023128"/>
    </source>
</evidence>
<keyword evidence="3" id="KW-0809">Transit peptide</keyword>
<keyword evidence="4" id="KW-0496">Mitochondrion</keyword>
<evidence type="ECO:0000256" key="5">
    <source>
        <dbReference type="ARBA" id="ARBA00023186"/>
    </source>
</evidence>
<comment type="similarity">
    <text evidence="2">Belongs to the ATP12 family.</text>
</comment>
<dbReference type="Gene3D" id="1.10.3580.10">
    <property type="entry name" value="ATP12 ATPase"/>
    <property type="match status" value="1"/>
</dbReference>
<dbReference type="PANTHER" id="PTHR21013:SF10">
    <property type="entry name" value="ATP SYNTHASE MITOCHONDRIAL F1 COMPLEX ASSEMBLY FACTOR 2"/>
    <property type="match status" value="1"/>
</dbReference>
<dbReference type="InterPro" id="IPR042272">
    <property type="entry name" value="ATP12_ATP_synth-F1-assembly_N"/>
</dbReference>
<evidence type="ECO:0000313" key="8">
    <source>
        <dbReference type="WBParaSite" id="jg13164"/>
    </source>
</evidence>
<keyword evidence="7" id="KW-1185">Reference proteome</keyword>
<organism evidence="7 8">
    <name type="scientific">Ditylenchus dipsaci</name>
    <dbReference type="NCBI Taxonomy" id="166011"/>
    <lineage>
        <taxon>Eukaryota</taxon>
        <taxon>Metazoa</taxon>
        <taxon>Ecdysozoa</taxon>
        <taxon>Nematoda</taxon>
        <taxon>Chromadorea</taxon>
        <taxon>Rhabditida</taxon>
        <taxon>Tylenchina</taxon>
        <taxon>Tylenchomorpha</taxon>
        <taxon>Sphaerularioidea</taxon>
        <taxon>Anguinidae</taxon>
        <taxon>Anguininae</taxon>
        <taxon>Ditylenchus</taxon>
    </lineage>
</organism>
<dbReference type="AlphaFoldDB" id="A0A915CXC6"/>
<reference evidence="8" key="1">
    <citation type="submission" date="2022-11" db="UniProtKB">
        <authorList>
            <consortium name="WormBaseParasite"/>
        </authorList>
    </citation>
    <scope>IDENTIFICATION</scope>
</reference>
<dbReference type="Gene3D" id="3.30.2180.10">
    <property type="entry name" value="ATP12-like"/>
    <property type="match status" value="1"/>
</dbReference>
<feature type="signal peptide" evidence="6">
    <location>
        <begin position="1"/>
        <end position="22"/>
    </location>
</feature>
<dbReference type="InterPro" id="IPR011419">
    <property type="entry name" value="ATP12_ATP_synth-F1-assembly"/>
</dbReference>
<dbReference type="WBParaSite" id="jg13164">
    <property type="protein sequence ID" value="jg13164"/>
    <property type="gene ID" value="jg13164"/>
</dbReference>
<dbReference type="SUPFAM" id="SSF160909">
    <property type="entry name" value="ATP12-like"/>
    <property type="match status" value="1"/>
</dbReference>
<proteinExistence type="inferred from homology"/>
<protein>
    <submittedName>
        <fullName evidence="8">ATP synthase mitochondrial F1 complex assembly factor 2</fullName>
    </submittedName>
</protein>
<name>A0A915CXC6_9BILA</name>
<dbReference type="Pfam" id="PF07542">
    <property type="entry name" value="ATP12"/>
    <property type="match status" value="1"/>
</dbReference>
<dbReference type="GO" id="GO:0033615">
    <property type="term" value="P:mitochondrial proton-transporting ATP synthase complex assembly"/>
    <property type="evidence" value="ECO:0007669"/>
    <property type="project" value="TreeGrafter"/>
</dbReference>
<evidence type="ECO:0000256" key="1">
    <source>
        <dbReference type="ARBA" id="ARBA00004173"/>
    </source>
</evidence>
<evidence type="ECO:0000256" key="6">
    <source>
        <dbReference type="SAM" id="SignalP"/>
    </source>
</evidence>
<dbReference type="GO" id="GO:0005739">
    <property type="term" value="C:mitochondrion"/>
    <property type="evidence" value="ECO:0007669"/>
    <property type="project" value="UniProtKB-SubCell"/>
</dbReference>
<evidence type="ECO:0000256" key="2">
    <source>
        <dbReference type="ARBA" id="ARBA00008231"/>
    </source>
</evidence>
<dbReference type="InterPro" id="IPR023335">
    <property type="entry name" value="ATP12_ortho_dom_sf"/>
</dbReference>
<sequence>MQKGKQLGFGALRLLFSRVAISKQFGSSQVSCRRSYCQSWTAEQFKDLEATAIAASAIHRPKRFYKSVDVVEVANQGEQDASALAAGHAKLLYEIHLDKRKLKTQAGRVLKLDSQPLALAIAQEWDAQKDLIHKGRMLLTGLAFTTIDNPFKDTNESLTAKIMEFLPTDTLLYHTSESESGSMARLQQKKWQPVLDWANEHYGLELVASHILTKEPTIPEESSKTIEQWVAKHNFASLNALNFGADAVKSLLLTLATVDHHLDVEEAVELARLEQIHQAKTWGSVEFMHDVEHHQLCTRLSAAVLFTHFCAPNA</sequence>
<comment type="subcellular location">
    <subcellularLocation>
        <location evidence="1">Mitochondrion</location>
    </subcellularLocation>
</comment>
<accession>A0A915CXC6</accession>
<keyword evidence="5" id="KW-0143">Chaperone</keyword>
<dbReference type="PANTHER" id="PTHR21013">
    <property type="entry name" value="ATP SYNTHASE MITOCHONDRIAL F1 COMPLEX ASSEMBLY FACTOR 2/ATP12 PROTEIN, MITOCHONDRIAL PRECURSOR"/>
    <property type="match status" value="1"/>
</dbReference>
<evidence type="ECO:0000256" key="3">
    <source>
        <dbReference type="ARBA" id="ARBA00022946"/>
    </source>
</evidence>
<feature type="chain" id="PRO_5037618731" evidence="6">
    <location>
        <begin position="23"/>
        <end position="314"/>
    </location>
</feature>
<evidence type="ECO:0000313" key="7">
    <source>
        <dbReference type="Proteomes" id="UP000887574"/>
    </source>
</evidence>
<keyword evidence="6" id="KW-0732">Signal</keyword>